<dbReference type="Proteomes" id="UP000077342">
    <property type="component" value="Unassembled WGS sequence"/>
</dbReference>
<keyword evidence="2" id="KW-1185">Reference proteome</keyword>
<gene>
    <name evidence="1" type="ORF">A4G28_18830</name>
</gene>
<protein>
    <recommendedName>
        <fullName evidence="3">Histidine phosphatase family protein</fullName>
    </recommendedName>
</protein>
<accession>A0A164A431</accession>
<dbReference type="CDD" id="cd07067">
    <property type="entry name" value="HP_PGM_like"/>
    <property type="match status" value="1"/>
</dbReference>
<dbReference type="GO" id="GO:0005737">
    <property type="term" value="C:cytoplasm"/>
    <property type="evidence" value="ECO:0007669"/>
    <property type="project" value="TreeGrafter"/>
</dbReference>
<sequence length="241" mass="26009">MAKRTMIWKMTWKTSNVLAVLASVMIVGACGGGGTQARNITVTFIRNAQSQANADGVINTEVPGTGLTADGKGQAQQLAHQVAHNEFDSIYSSPMAEAQETAAPLASELGKQVEIITELQSIDAGWYNGEPESRASSTYLLAPVGWINGDAENAIPGSITGNEFNSRFSSAIRKIYDSRHNKPVVFSQGTAIMVWTLMNVKNPKLNLLNNHPLPNIGRVVVTGNPIDGWKLVDWDGIRNFT</sequence>
<dbReference type="InterPro" id="IPR029033">
    <property type="entry name" value="His_PPase_superfam"/>
</dbReference>
<name>A0A164A431_9MYCO</name>
<dbReference type="PROSITE" id="PS51257">
    <property type="entry name" value="PROKAR_LIPOPROTEIN"/>
    <property type="match status" value="1"/>
</dbReference>
<evidence type="ECO:0008006" key="3">
    <source>
        <dbReference type="Google" id="ProtNLM"/>
    </source>
</evidence>
<dbReference type="InterPro" id="IPR013078">
    <property type="entry name" value="His_Pase_superF_clade-1"/>
</dbReference>
<dbReference type="GO" id="GO:0016791">
    <property type="term" value="F:phosphatase activity"/>
    <property type="evidence" value="ECO:0007669"/>
    <property type="project" value="TreeGrafter"/>
</dbReference>
<dbReference type="AlphaFoldDB" id="A0A164A431"/>
<evidence type="ECO:0000313" key="1">
    <source>
        <dbReference type="EMBL" id="KZS62079.1"/>
    </source>
</evidence>
<dbReference type="Gene3D" id="3.40.50.1240">
    <property type="entry name" value="Phosphoglycerate mutase-like"/>
    <property type="match status" value="1"/>
</dbReference>
<dbReference type="PANTHER" id="PTHR48100:SF62">
    <property type="entry name" value="GLUCOSYL-3-PHOSPHOGLYCERATE PHOSPHATASE"/>
    <property type="match status" value="1"/>
</dbReference>
<dbReference type="SMART" id="SM00855">
    <property type="entry name" value="PGAM"/>
    <property type="match status" value="1"/>
</dbReference>
<dbReference type="EMBL" id="LWCI01000110">
    <property type="protein sequence ID" value="KZS62079.1"/>
    <property type="molecule type" value="Genomic_DNA"/>
</dbReference>
<comment type="caution">
    <text evidence="1">The sequence shown here is derived from an EMBL/GenBank/DDBJ whole genome shotgun (WGS) entry which is preliminary data.</text>
</comment>
<dbReference type="SUPFAM" id="SSF53254">
    <property type="entry name" value="Phosphoglycerate mutase-like"/>
    <property type="match status" value="1"/>
</dbReference>
<dbReference type="Pfam" id="PF00300">
    <property type="entry name" value="His_Phos_1"/>
    <property type="match status" value="1"/>
</dbReference>
<dbReference type="PANTHER" id="PTHR48100">
    <property type="entry name" value="BROAD-SPECIFICITY PHOSPHATASE YOR283W-RELATED"/>
    <property type="match status" value="1"/>
</dbReference>
<evidence type="ECO:0000313" key="2">
    <source>
        <dbReference type="Proteomes" id="UP000077342"/>
    </source>
</evidence>
<reference evidence="2" key="1">
    <citation type="submission" date="2016-04" db="EMBL/GenBank/DDBJ databases">
        <authorList>
            <person name="Strapagiel D."/>
            <person name="Borowka P."/>
            <person name="Marciniak B."/>
            <person name="Bakula Z."/>
            <person name="Van Ingen J."/>
            <person name="Safianowska A."/>
            <person name="Dziadek J."/>
            <person name="Jagielski T."/>
        </authorList>
    </citation>
    <scope>NUCLEOTIDE SEQUENCE [LARGE SCALE GENOMIC DNA]</scope>
    <source>
        <strain evidence="2">1010001458</strain>
    </source>
</reference>
<dbReference type="RefSeq" id="WP_075510965.1">
    <property type="nucleotide sequence ID" value="NZ_CP089224.1"/>
</dbReference>
<proteinExistence type="predicted"/>
<organism evidence="1 2">
    <name type="scientific">Mycobacterium ostraviense</name>
    <dbReference type="NCBI Taxonomy" id="2738409"/>
    <lineage>
        <taxon>Bacteria</taxon>
        <taxon>Bacillati</taxon>
        <taxon>Actinomycetota</taxon>
        <taxon>Actinomycetes</taxon>
        <taxon>Mycobacteriales</taxon>
        <taxon>Mycobacteriaceae</taxon>
        <taxon>Mycobacterium</taxon>
    </lineage>
</organism>
<dbReference type="InterPro" id="IPR050275">
    <property type="entry name" value="PGM_Phosphatase"/>
</dbReference>